<dbReference type="Proteomes" id="UP001238334">
    <property type="component" value="Chromosome"/>
</dbReference>
<accession>A0A9Y2P120</accession>
<feature type="transmembrane region" description="Helical" evidence="5">
    <location>
        <begin position="128"/>
        <end position="151"/>
    </location>
</feature>
<keyword evidence="5" id="KW-1003">Cell membrane</keyword>
<feature type="transmembrane region" description="Helical" evidence="5">
    <location>
        <begin position="70"/>
        <end position="90"/>
    </location>
</feature>
<dbReference type="EMBL" id="CP127247">
    <property type="protein sequence ID" value="WIY25171.1"/>
    <property type="molecule type" value="Genomic_DNA"/>
</dbReference>
<name>A0A9Y2P120_9RHOB</name>
<evidence type="ECO:0000256" key="5">
    <source>
        <dbReference type="RuleBase" id="RU363041"/>
    </source>
</evidence>
<feature type="transmembrane region" description="Helical" evidence="5">
    <location>
        <begin position="33"/>
        <end position="58"/>
    </location>
</feature>
<gene>
    <name evidence="6" type="ORF">QPJ95_22220</name>
</gene>
<keyword evidence="2 5" id="KW-0812">Transmembrane</keyword>
<feature type="transmembrane region" description="Helical" evidence="5">
    <location>
        <begin position="96"/>
        <end position="116"/>
    </location>
</feature>
<keyword evidence="7" id="KW-1185">Reference proteome</keyword>
<dbReference type="InterPro" id="IPR002781">
    <property type="entry name" value="TM_pro_TauE-like"/>
</dbReference>
<dbReference type="RefSeq" id="WP_270920096.1">
    <property type="nucleotide sequence ID" value="NZ_CP127247.1"/>
</dbReference>
<keyword evidence="3 5" id="KW-1133">Transmembrane helix</keyword>
<dbReference type="KEGG" id="ppso:QPJ95_22220"/>
<reference evidence="6 7" key="1">
    <citation type="submission" date="2023-06" db="EMBL/GenBank/DDBJ databases">
        <title>Parasedimentitalea psychrophila sp. nov., a psychrophilic bacterium isolated from deep-sea sediment.</title>
        <authorList>
            <person name="Li A."/>
        </authorList>
    </citation>
    <scope>NUCLEOTIDE SEQUENCE [LARGE SCALE GENOMIC DNA]</scope>
    <source>
        <strain evidence="6 7">QS115</strain>
    </source>
</reference>
<sequence length="242" mass="25015">MFADLPLLLLAIVAGATLQVGVGVGFSIVVAPLMMVLLGTATAVPVLLMLNTLVSVIAVDARIWASGRSLIGQAILGCLAGIVLGVLVYPYLSEQIVLSLTALLLLIGVVSTLVPMKSAIGQFGYRAVSGLSGLATVWAATPGPLMMFGLLAVGRPAHEARKLVQPVALVAYGVAFALHALMDWQSFAGASNLAPFALAAVVGSILGRQIGPRLPQHVITTTIRVISILACAVLFRRAYLIG</sequence>
<evidence type="ECO:0000256" key="1">
    <source>
        <dbReference type="ARBA" id="ARBA00004141"/>
    </source>
</evidence>
<evidence type="ECO:0000256" key="3">
    <source>
        <dbReference type="ARBA" id="ARBA00022989"/>
    </source>
</evidence>
<evidence type="ECO:0000313" key="7">
    <source>
        <dbReference type="Proteomes" id="UP001238334"/>
    </source>
</evidence>
<dbReference type="Pfam" id="PF01925">
    <property type="entry name" value="TauE"/>
    <property type="match status" value="1"/>
</dbReference>
<evidence type="ECO:0000313" key="6">
    <source>
        <dbReference type="EMBL" id="WIY25171.1"/>
    </source>
</evidence>
<feature type="transmembrane region" description="Helical" evidence="5">
    <location>
        <begin position="163"/>
        <end position="181"/>
    </location>
</feature>
<comment type="subcellular location">
    <subcellularLocation>
        <location evidence="5">Cell membrane</location>
        <topology evidence="5">Multi-pass membrane protein</topology>
    </subcellularLocation>
    <subcellularLocation>
        <location evidence="1">Membrane</location>
        <topology evidence="1">Multi-pass membrane protein</topology>
    </subcellularLocation>
</comment>
<feature type="transmembrane region" description="Helical" evidence="5">
    <location>
        <begin position="217"/>
        <end position="235"/>
    </location>
</feature>
<proteinExistence type="inferred from homology"/>
<dbReference type="GO" id="GO:0005886">
    <property type="term" value="C:plasma membrane"/>
    <property type="evidence" value="ECO:0007669"/>
    <property type="project" value="UniProtKB-SubCell"/>
</dbReference>
<protein>
    <recommendedName>
        <fullName evidence="5">Probable membrane transporter protein</fullName>
    </recommendedName>
</protein>
<dbReference type="AlphaFoldDB" id="A0A9Y2P120"/>
<evidence type="ECO:0000256" key="2">
    <source>
        <dbReference type="ARBA" id="ARBA00022692"/>
    </source>
</evidence>
<organism evidence="6 7">
    <name type="scientific">Parasedimentitalea psychrophila</name>
    <dbReference type="NCBI Taxonomy" id="2997337"/>
    <lineage>
        <taxon>Bacteria</taxon>
        <taxon>Pseudomonadati</taxon>
        <taxon>Pseudomonadota</taxon>
        <taxon>Alphaproteobacteria</taxon>
        <taxon>Rhodobacterales</taxon>
        <taxon>Paracoccaceae</taxon>
        <taxon>Parasedimentitalea</taxon>
    </lineage>
</organism>
<comment type="similarity">
    <text evidence="5">Belongs to the 4-toluene sulfonate uptake permease (TSUP) (TC 2.A.102) family.</text>
</comment>
<keyword evidence="4 5" id="KW-0472">Membrane</keyword>
<evidence type="ECO:0000256" key="4">
    <source>
        <dbReference type="ARBA" id="ARBA00023136"/>
    </source>
</evidence>
<feature type="transmembrane region" description="Helical" evidence="5">
    <location>
        <begin position="193"/>
        <end position="211"/>
    </location>
</feature>